<evidence type="ECO:0000256" key="1">
    <source>
        <dbReference type="SAM" id="Phobius"/>
    </source>
</evidence>
<accession>A0ABP8CAK2</accession>
<keyword evidence="1" id="KW-1133">Transmembrane helix</keyword>
<proteinExistence type="predicted"/>
<keyword evidence="1" id="KW-0812">Transmembrane</keyword>
<reference evidence="3" key="1">
    <citation type="journal article" date="2019" name="Int. J. Syst. Evol. Microbiol.">
        <title>The Global Catalogue of Microorganisms (GCM) 10K type strain sequencing project: providing services to taxonomists for standard genome sequencing and annotation.</title>
        <authorList>
            <consortium name="The Broad Institute Genomics Platform"/>
            <consortium name="The Broad Institute Genome Sequencing Center for Infectious Disease"/>
            <person name="Wu L."/>
            <person name="Ma J."/>
        </authorList>
    </citation>
    <scope>NUCLEOTIDE SEQUENCE [LARGE SCALE GENOMIC DNA]</scope>
    <source>
        <strain evidence="3">JCM 17440</strain>
    </source>
</reference>
<dbReference type="EMBL" id="BAABAS010000015">
    <property type="protein sequence ID" value="GAA4236387.1"/>
    <property type="molecule type" value="Genomic_DNA"/>
</dbReference>
<evidence type="ECO:0008006" key="4">
    <source>
        <dbReference type="Google" id="ProtNLM"/>
    </source>
</evidence>
<evidence type="ECO:0000313" key="2">
    <source>
        <dbReference type="EMBL" id="GAA4236387.1"/>
    </source>
</evidence>
<evidence type="ECO:0000313" key="3">
    <source>
        <dbReference type="Proteomes" id="UP001501710"/>
    </source>
</evidence>
<gene>
    <name evidence="2" type="ORF">GCM10022254_45890</name>
</gene>
<feature type="transmembrane region" description="Helical" evidence="1">
    <location>
        <begin position="7"/>
        <end position="25"/>
    </location>
</feature>
<feature type="transmembrane region" description="Helical" evidence="1">
    <location>
        <begin position="31"/>
        <end position="49"/>
    </location>
</feature>
<protein>
    <recommendedName>
        <fullName evidence="4">PH domain-containing protein</fullName>
    </recommendedName>
</protein>
<keyword evidence="1" id="KW-0472">Membrane</keyword>
<comment type="caution">
    <text evidence="2">The sequence shown here is derived from an EMBL/GenBank/DDBJ whole genome shotgun (WGS) entry which is preliminary data.</text>
</comment>
<dbReference type="Proteomes" id="UP001501710">
    <property type="component" value="Unassembled WGS sequence"/>
</dbReference>
<sequence>MPWLPILVAVDFVLLVFAGMLSNVSTSSFEAIWWMWLFILAASVGFLLWRIRGPFYLSVGQDGIEHRRNSLCAGYKWSEIAAFTIATRNSFFGPHPVVCLRLVDGLGPEVMFAQRLSQGTGTPPYHEMSTGWIVLCYLDQFTLPPTELDAMITHFAGQAKRTHR</sequence>
<name>A0ABP8CAK2_9ACTN</name>
<organism evidence="2 3">
    <name type="scientific">Actinomadura meridiana</name>
    <dbReference type="NCBI Taxonomy" id="559626"/>
    <lineage>
        <taxon>Bacteria</taxon>
        <taxon>Bacillati</taxon>
        <taxon>Actinomycetota</taxon>
        <taxon>Actinomycetes</taxon>
        <taxon>Streptosporangiales</taxon>
        <taxon>Thermomonosporaceae</taxon>
        <taxon>Actinomadura</taxon>
    </lineage>
</organism>
<keyword evidence="3" id="KW-1185">Reference proteome</keyword>